<protein>
    <submittedName>
        <fullName evidence="1">Protein SUPPRESSOR OF GENE SILENCING 3-like</fullName>
    </submittedName>
</protein>
<dbReference type="PANTHER" id="PTHR46602">
    <property type="entry name" value="PROTEIN SUPPRESSOR OF GENE SILENCING 3"/>
    <property type="match status" value="1"/>
</dbReference>
<comment type="caution">
    <text evidence="1">The sequence shown here is derived from an EMBL/GenBank/DDBJ whole genome shotgun (WGS) entry which is preliminary data.</text>
</comment>
<dbReference type="PANTHER" id="PTHR46602:SF6">
    <property type="entry name" value="XS DOMAIN-CONTAINING PROTEIN-RELATED"/>
    <property type="match status" value="1"/>
</dbReference>
<dbReference type="GO" id="GO:0031047">
    <property type="term" value="P:regulatory ncRNA-mediated gene silencing"/>
    <property type="evidence" value="ECO:0007669"/>
    <property type="project" value="InterPro"/>
</dbReference>
<sequence>MRSYQEMVESKIKHINDDGQQLDIFKEKIAKEQLKSKVFADTLCQVSERLRKTTVESRVVRERTKEYHQQNKEE</sequence>
<dbReference type="EMBL" id="LXQA010399300">
    <property type="protein sequence ID" value="MCI49306.1"/>
    <property type="molecule type" value="Genomic_DNA"/>
</dbReference>
<dbReference type="GO" id="GO:0051607">
    <property type="term" value="P:defense response to virus"/>
    <property type="evidence" value="ECO:0007669"/>
    <property type="project" value="InterPro"/>
</dbReference>
<keyword evidence="2" id="KW-1185">Reference proteome</keyword>
<dbReference type="Proteomes" id="UP000265520">
    <property type="component" value="Unassembled WGS sequence"/>
</dbReference>
<reference evidence="1 2" key="1">
    <citation type="journal article" date="2018" name="Front. Plant Sci.">
        <title>Red Clover (Trifolium pratense) and Zigzag Clover (T. medium) - A Picture of Genomic Similarities and Differences.</title>
        <authorList>
            <person name="Dluhosova J."/>
            <person name="Istvanek J."/>
            <person name="Nedelnik J."/>
            <person name="Repkova J."/>
        </authorList>
    </citation>
    <scope>NUCLEOTIDE SEQUENCE [LARGE SCALE GENOMIC DNA]</scope>
    <source>
        <strain evidence="2">cv. 10/8</strain>
        <tissue evidence="1">Leaf</tissue>
    </source>
</reference>
<dbReference type="AlphaFoldDB" id="A0A392SN43"/>
<proteinExistence type="predicted"/>
<organism evidence="1 2">
    <name type="scientific">Trifolium medium</name>
    <dbReference type="NCBI Taxonomy" id="97028"/>
    <lineage>
        <taxon>Eukaryota</taxon>
        <taxon>Viridiplantae</taxon>
        <taxon>Streptophyta</taxon>
        <taxon>Embryophyta</taxon>
        <taxon>Tracheophyta</taxon>
        <taxon>Spermatophyta</taxon>
        <taxon>Magnoliopsida</taxon>
        <taxon>eudicotyledons</taxon>
        <taxon>Gunneridae</taxon>
        <taxon>Pentapetalae</taxon>
        <taxon>rosids</taxon>
        <taxon>fabids</taxon>
        <taxon>Fabales</taxon>
        <taxon>Fabaceae</taxon>
        <taxon>Papilionoideae</taxon>
        <taxon>50 kb inversion clade</taxon>
        <taxon>NPAAA clade</taxon>
        <taxon>Hologalegina</taxon>
        <taxon>IRL clade</taxon>
        <taxon>Trifolieae</taxon>
        <taxon>Trifolium</taxon>
    </lineage>
</organism>
<dbReference type="InterPro" id="IPR044287">
    <property type="entry name" value="SGS3"/>
</dbReference>
<accession>A0A392SN43</accession>
<evidence type="ECO:0000313" key="2">
    <source>
        <dbReference type="Proteomes" id="UP000265520"/>
    </source>
</evidence>
<feature type="non-terminal residue" evidence="1">
    <location>
        <position position="74"/>
    </location>
</feature>
<evidence type="ECO:0000313" key="1">
    <source>
        <dbReference type="EMBL" id="MCI49306.1"/>
    </source>
</evidence>
<name>A0A392SN43_9FABA</name>